<evidence type="ECO:0000256" key="3">
    <source>
        <dbReference type="ARBA" id="ARBA00023002"/>
    </source>
</evidence>
<dbReference type="PANTHER" id="PTHR11592:SF132">
    <property type="entry name" value="GLUTATHIONE PEROXIDASE 7, CHLOROPLASTIC-RELATED"/>
    <property type="match status" value="1"/>
</dbReference>
<organism evidence="5 6">
    <name type="scientific">Cyclotella atomus</name>
    <dbReference type="NCBI Taxonomy" id="382360"/>
    <lineage>
        <taxon>Eukaryota</taxon>
        <taxon>Sar</taxon>
        <taxon>Stramenopiles</taxon>
        <taxon>Ochrophyta</taxon>
        <taxon>Bacillariophyta</taxon>
        <taxon>Coscinodiscophyceae</taxon>
        <taxon>Thalassiosirophycidae</taxon>
        <taxon>Stephanodiscales</taxon>
        <taxon>Stephanodiscaceae</taxon>
        <taxon>Cyclotella</taxon>
    </lineage>
</organism>
<dbReference type="EMBL" id="JALLPJ020000231">
    <property type="protein sequence ID" value="KAL3798015.1"/>
    <property type="molecule type" value="Genomic_DNA"/>
</dbReference>
<evidence type="ECO:0000259" key="4">
    <source>
        <dbReference type="PROSITE" id="PS51670"/>
    </source>
</evidence>
<gene>
    <name evidence="5" type="ORF">ACHAWO_005430</name>
</gene>
<dbReference type="Gene3D" id="3.40.30.10">
    <property type="entry name" value="Glutaredoxin"/>
    <property type="match status" value="1"/>
</dbReference>
<dbReference type="InterPro" id="IPR003582">
    <property type="entry name" value="ShKT_dom"/>
</dbReference>
<feature type="domain" description="ShKT" evidence="4">
    <location>
        <begin position="50"/>
        <end position="88"/>
    </location>
</feature>
<dbReference type="InterPro" id="IPR036249">
    <property type="entry name" value="Thioredoxin-like_sf"/>
</dbReference>
<dbReference type="PANTHER" id="PTHR11592">
    <property type="entry name" value="GLUTATHIONE PEROXIDASE"/>
    <property type="match status" value="1"/>
</dbReference>
<keyword evidence="6" id="KW-1185">Reference proteome</keyword>
<dbReference type="PROSITE" id="PS51670">
    <property type="entry name" value="SHKT"/>
    <property type="match status" value="1"/>
</dbReference>
<keyword evidence="2" id="KW-0575">Peroxidase</keyword>
<protein>
    <recommendedName>
        <fullName evidence="4">ShKT domain-containing protein</fullName>
    </recommendedName>
</protein>
<evidence type="ECO:0000313" key="5">
    <source>
        <dbReference type="EMBL" id="KAL3798015.1"/>
    </source>
</evidence>
<accession>A0ABD3QJ61</accession>
<comment type="caution">
    <text evidence="5">The sequence shown here is derived from an EMBL/GenBank/DDBJ whole genome shotgun (WGS) entry which is preliminary data.</text>
</comment>
<proteinExistence type="inferred from homology"/>
<reference evidence="5 6" key="1">
    <citation type="submission" date="2024-10" db="EMBL/GenBank/DDBJ databases">
        <title>Updated reference genomes for cyclostephanoid diatoms.</title>
        <authorList>
            <person name="Roberts W.R."/>
            <person name="Alverson A.J."/>
        </authorList>
    </citation>
    <scope>NUCLEOTIDE SEQUENCE [LARGE SCALE GENOMIC DNA]</scope>
    <source>
        <strain evidence="5 6">AJA010-31</strain>
    </source>
</reference>
<evidence type="ECO:0000256" key="2">
    <source>
        <dbReference type="ARBA" id="ARBA00022559"/>
    </source>
</evidence>
<name>A0ABD3QJ61_9STRA</name>
<dbReference type="Pfam" id="PF01549">
    <property type="entry name" value="ShK"/>
    <property type="match status" value="1"/>
</dbReference>
<dbReference type="GO" id="GO:0004601">
    <property type="term" value="F:peroxidase activity"/>
    <property type="evidence" value="ECO:0007669"/>
    <property type="project" value="UniProtKB-KW"/>
</dbReference>
<evidence type="ECO:0000313" key="6">
    <source>
        <dbReference type="Proteomes" id="UP001530400"/>
    </source>
</evidence>
<dbReference type="SUPFAM" id="SSF52833">
    <property type="entry name" value="Thioredoxin-like"/>
    <property type="match status" value="1"/>
</dbReference>
<keyword evidence="3" id="KW-0560">Oxidoreductase</keyword>
<dbReference type="PROSITE" id="PS51355">
    <property type="entry name" value="GLUTATHIONE_PEROXID_3"/>
    <property type="match status" value="1"/>
</dbReference>
<dbReference type="AlphaFoldDB" id="A0ABD3QJ61"/>
<evidence type="ECO:0000256" key="1">
    <source>
        <dbReference type="ARBA" id="ARBA00006926"/>
    </source>
</evidence>
<sequence length="266" mass="30805">MRWGSPLLPPVSYLSRSISPTMKQSYRYNLNGCIPFLLLALLCHLTNGSKPRTDQFAECEEWAERGDCGANGRPYFMQQNCPEACHKKTSRAPKLRRVPDNNDFFDLKAKDANGKVLSMENFEGYVTVIVNGARVCDHSELFYNSLEHMHSINPYTVEILAFPFDHPNITTTSCIDDLRAIEKRKDRKIHVMKPVEINGPNTHPVFKYLKKLFDIEEMEPNYAHYFFINPDGDMVELHRGASYNALKTFIDMHVKEDLRVKKKWEL</sequence>
<dbReference type="InterPro" id="IPR000889">
    <property type="entry name" value="Glutathione_peroxidase"/>
</dbReference>
<dbReference type="Proteomes" id="UP001530400">
    <property type="component" value="Unassembled WGS sequence"/>
</dbReference>
<dbReference type="Pfam" id="PF00255">
    <property type="entry name" value="GSHPx"/>
    <property type="match status" value="1"/>
</dbReference>
<comment type="similarity">
    <text evidence="1">Belongs to the glutathione peroxidase family.</text>
</comment>